<dbReference type="InterPro" id="IPR027417">
    <property type="entry name" value="P-loop_NTPase"/>
</dbReference>
<proteinExistence type="predicted"/>
<name>A0A1H3T717_9ACTN</name>
<feature type="region of interest" description="Disordered" evidence="1">
    <location>
        <begin position="160"/>
        <end position="191"/>
    </location>
</feature>
<keyword evidence="3" id="KW-1185">Reference proteome</keyword>
<dbReference type="Gene3D" id="3.40.50.300">
    <property type="entry name" value="P-loop containing nucleotide triphosphate hydrolases"/>
    <property type="match status" value="1"/>
</dbReference>
<dbReference type="Pfam" id="PF13671">
    <property type="entry name" value="AAA_33"/>
    <property type="match status" value="1"/>
</dbReference>
<reference evidence="3" key="1">
    <citation type="submission" date="2016-10" db="EMBL/GenBank/DDBJ databases">
        <authorList>
            <person name="Varghese N."/>
            <person name="Submissions S."/>
        </authorList>
    </citation>
    <scope>NUCLEOTIDE SEQUENCE [LARGE SCALE GENOMIC DNA]</scope>
    <source>
        <strain evidence="3">DSM 44718</strain>
    </source>
</reference>
<dbReference type="GO" id="GO:0016301">
    <property type="term" value="F:kinase activity"/>
    <property type="evidence" value="ECO:0007669"/>
    <property type="project" value="UniProtKB-KW"/>
</dbReference>
<organism evidence="2 3">
    <name type="scientific">Asanoa ishikariensis</name>
    <dbReference type="NCBI Taxonomy" id="137265"/>
    <lineage>
        <taxon>Bacteria</taxon>
        <taxon>Bacillati</taxon>
        <taxon>Actinomycetota</taxon>
        <taxon>Actinomycetes</taxon>
        <taxon>Micromonosporales</taxon>
        <taxon>Micromonosporaceae</taxon>
        <taxon>Asanoa</taxon>
    </lineage>
</organism>
<evidence type="ECO:0000256" key="1">
    <source>
        <dbReference type="SAM" id="MobiDB-lite"/>
    </source>
</evidence>
<evidence type="ECO:0000313" key="3">
    <source>
        <dbReference type="Proteomes" id="UP000199632"/>
    </source>
</evidence>
<dbReference type="AlphaFoldDB" id="A0A1H3T717"/>
<dbReference type="Proteomes" id="UP000199632">
    <property type="component" value="Unassembled WGS sequence"/>
</dbReference>
<sequence>MWAVQMLRCSCPVTRPTLVLTVGLPGSGKTTLAKRVAAERRMLRLTPDEWMAPLFQDSEAGGRRDILEGRMIWTAHEVLRGGASVILDFGCWSPEERYAIRAIASVAGAGFELCYLELTEEERRSRASRRWDERPESTFAMTDADHDRFLALFQPPTPNELAYGPMPAPPPGFDSWPQWASDRWPTLPELS</sequence>
<dbReference type="STRING" id="137265.SAMN05421684_5263"/>
<dbReference type="SUPFAM" id="SSF52540">
    <property type="entry name" value="P-loop containing nucleoside triphosphate hydrolases"/>
    <property type="match status" value="1"/>
</dbReference>
<dbReference type="EMBL" id="FNQB01000003">
    <property type="protein sequence ID" value="SDZ45850.1"/>
    <property type="molecule type" value="Genomic_DNA"/>
</dbReference>
<keyword evidence="2" id="KW-0808">Transferase</keyword>
<gene>
    <name evidence="2" type="ORF">SAMN05421684_5263</name>
</gene>
<evidence type="ECO:0000313" key="2">
    <source>
        <dbReference type="EMBL" id="SDZ45850.1"/>
    </source>
</evidence>
<protein>
    <submittedName>
        <fullName evidence="2">Predicted kinase</fullName>
    </submittedName>
</protein>
<keyword evidence="2" id="KW-0418">Kinase</keyword>
<accession>A0A1H3T717</accession>